<dbReference type="GO" id="GO:0004065">
    <property type="term" value="F:arylsulfatase activity"/>
    <property type="evidence" value="ECO:0007669"/>
    <property type="project" value="TreeGrafter"/>
</dbReference>
<protein>
    <recommendedName>
        <fullName evidence="5">Sulfatase N-terminal domain-containing protein</fullName>
    </recommendedName>
</protein>
<feature type="domain" description="Sulfatase N-terminal" evidence="5">
    <location>
        <begin position="83"/>
        <end position="449"/>
    </location>
</feature>
<keyword evidence="7" id="KW-1185">Reference proteome</keyword>
<keyword evidence="4" id="KW-0472">Membrane</keyword>
<dbReference type="Gene3D" id="3.30.1120.10">
    <property type="match status" value="1"/>
</dbReference>
<feature type="compositionally biased region" description="Basic and acidic residues" evidence="3">
    <location>
        <begin position="63"/>
        <end position="80"/>
    </location>
</feature>
<comment type="similarity">
    <text evidence="1">Belongs to the sulfatase family.</text>
</comment>
<feature type="region of interest" description="Disordered" evidence="3">
    <location>
        <begin position="51"/>
        <end position="80"/>
    </location>
</feature>
<evidence type="ECO:0000313" key="7">
    <source>
        <dbReference type="Proteomes" id="UP001054902"/>
    </source>
</evidence>
<keyword evidence="4" id="KW-0812">Transmembrane</keyword>
<dbReference type="PANTHER" id="PTHR42693">
    <property type="entry name" value="ARYLSULFATASE FAMILY MEMBER"/>
    <property type="match status" value="1"/>
</dbReference>
<reference evidence="6 7" key="1">
    <citation type="journal article" date="2021" name="Sci. Rep.">
        <title>The genome of the diatom Chaetoceros tenuissimus carries an ancient integrated fragment of an extant virus.</title>
        <authorList>
            <person name="Hongo Y."/>
            <person name="Kimura K."/>
            <person name="Takaki Y."/>
            <person name="Yoshida Y."/>
            <person name="Baba S."/>
            <person name="Kobayashi G."/>
            <person name="Nagasaki K."/>
            <person name="Hano T."/>
            <person name="Tomaru Y."/>
        </authorList>
    </citation>
    <scope>NUCLEOTIDE SEQUENCE [LARGE SCALE GENOMIC DNA]</scope>
    <source>
        <strain evidence="6 7">NIES-3715</strain>
    </source>
</reference>
<evidence type="ECO:0000313" key="6">
    <source>
        <dbReference type="EMBL" id="GFH45217.1"/>
    </source>
</evidence>
<evidence type="ECO:0000256" key="3">
    <source>
        <dbReference type="SAM" id="MobiDB-lite"/>
    </source>
</evidence>
<name>A0AAD3CFM5_9STRA</name>
<dbReference type="Proteomes" id="UP001054902">
    <property type="component" value="Unassembled WGS sequence"/>
</dbReference>
<evidence type="ECO:0000259" key="5">
    <source>
        <dbReference type="Pfam" id="PF00884"/>
    </source>
</evidence>
<dbReference type="InterPro" id="IPR050738">
    <property type="entry name" value="Sulfatase"/>
</dbReference>
<dbReference type="SUPFAM" id="SSF53649">
    <property type="entry name" value="Alkaline phosphatase-like"/>
    <property type="match status" value="1"/>
</dbReference>
<dbReference type="EMBL" id="BLLK01000020">
    <property type="protein sequence ID" value="GFH45217.1"/>
    <property type="molecule type" value="Genomic_DNA"/>
</dbReference>
<gene>
    <name evidence="6" type="ORF">CTEN210_01691</name>
</gene>
<sequence length="576" mass="64213">MGDIEVEFEEEQEENEIAQGKFGKIKQKYILIVAGVISGLIIASVIVVASTSSSPPTNTNEEGDPRTPPKQDSPFRESSKEKPNILLILADDLGAGDIPFYFNSSLVAMPNLQKLADKGLRFTNAHATPLCAPSRYSLLSGNYPHRGEEKSGTWFFNDDHGNQFRGNQKSIAELLQQNGYHTSMFGKWHLGGSVPLVSPGKSNLTLIVTDDNHDWSQAFIQGPHEIGFDKSLVTAAGIQHPPYAFFRNGFLDSPREETVYWEAYSEHDMPFGTSIIGKDGGEGKNDWDSTAYNMIIANETIAFIDKHLDERPEDPFFVYAALGAVHIPHSPPDYASDGTKIKGSYPSSHLDMVHEVDKIVGTLIDSIEERMLSRDTIIIFTSDNGGLGKSKKFGHDASGPLRGYKGQVYEGGTRVPMLVRWDGEFPAGEVIEGLVGINDLYATIADITKVSIPNESAEDSISFKSYLELSTEEEIRKYLPTWKYTFSKPQHSLRSKDYKLIHKPHDDTIEFYDLKNDIGETMDLSDVMRHGDVMTEMYEELVRLGPCARDENGFVDIRYKSICNSQLNFHSATDFP</sequence>
<dbReference type="PANTHER" id="PTHR42693:SF53">
    <property type="entry name" value="ENDO-4-O-SULFATASE"/>
    <property type="match status" value="1"/>
</dbReference>
<dbReference type="InterPro" id="IPR000917">
    <property type="entry name" value="Sulfatase_N"/>
</dbReference>
<keyword evidence="2" id="KW-0378">Hydrolase</keyword>
<proteinExistence type="inferred from homology"/>
<accession>A0AAD3CFM5</accession>
<keyword evidence="4" id="KW-1133">Transmembrane helix</keyword>
<dbReference type="Pfam" id="PF00884">
    <property type="entry name" value="Sulfatase"/>
    <property type="match status" value="1"/>
</dbReference>
<evidence type="ECO:0000256" key="4">
    <source>
        <dbReference type="SAM" id="Phobius"/>
    </source>
</evidence>
<evidence type="ECO:0000256" key="2">
    <source>
        <dbReference type="ARBA" id="ARBA00022801"/>
    </source>
</evidence>
<comment type="caution">
    <text evidence="6">The sequence shown here is derived from an EMBL/GenBank/DDBJ whole genome shotgun (WGS) entry which is preliminary data.</text>
</comment>
<dbReference type="Gene3D" id="3.40.720.10">
    <property type="entry name" value="Alkaline Phosphatase, subunit A"/>
    <property type="match status" value="1"/>
</dbReference>
<dbReference type="AlphaFoldDB" id="A0AAD3CFM5"/>
<dbReference type="InterPro" id="IPR017850">
    <property type="entry name" value="Alkaline_phosphatase_core_sf"/>
</dbReference>
<organism evidence="6 7">
    <name type="scientific">Chaetoceros tenuissimus</name>
    <dbReference type="NCBI Taxonomy" id="426638"/>
    <lineage>
        <taxon>Eukaryota</taxon>
        <taxon>Sar</taxon>
        <taxon>Stramenopiles</taxon>
        <taxon>Ochrophyta</taxon>
        <taxon>Bacillariophyta</taxon>
        <taxon>Coscinodiscophyceae</taxon>
        <taxon>Chaetocerotophycidae</taxon>
        <taxon>Chaetocerotales</taxon>
        <taxon>Chaetocerotaceae</taxon>
        <taxon>Chaetoceros</taxon>
    </lineage>
</organism>
<evidence type="ECO:0000256" key="1">
    <source>
        <dbReference type="ARBA" id="ARBA00008779"/>
    </source>
</evidence>
<feature type="transmembrane region" description="Helical" evidence="4">
    <location>
        <begin position="29"/>
        <end position="49"/>
    </location>
</feature>